<dbReference type="InterPro" id="IPR039353">
    <property type="entry name" value="TF_Adf1"/>
</dbReference>
<dbReference type="PANTHER" id="PTHR12243:SF69">
    <property type="entry name" value="SI:CH73-59F11.3"/>
    <property type="match status" value="1"/>
</dbReference>
<evidence type="ECO:0000256" key="2">
    <source>
        <dbReference type="SAM" id="MobiDB-lite"/>
    </source>
</evidence>
<dbReference type="EMBL" id="CAXIEN010000501">
    <property type="protein sequence ID" value="CAL1299429.1"/>
    <property type="molecule type" value="Genomic_DNA"/>
</dbReference>
<organism evidence="4 5">
    <name type="scientific">Larinioides sclopetarius</name>
    <dbReference type="NCBI Taxonomy" id="280406"/>
    <lineage>
        <taxon>Eukaryota</taxon>
        <taxon>Metazoa</taxon>
        <taxon>Ecdysozoa</taxon>
        <taxon>Arthropoda</taxon>
        <taxon>Chelicerata</taxon>
        <taxon>Arachnida</taxon>
        <taxon>Araneae</taxon>
        <taxon>Araneomorphae</taxon>
        <taxon>Entelegynae</taxon>
        <taxon>Araneoidea</taxon>
        <taxon>Araneidae</taxon>
        <taxon>Larinioides</taxon>
    </lineage>
</organism>
<proteinExistence type="predicted"/>
<name>A0AAV2BUU0_9ARAC</name>
<comment type="subcellular location">
    <subcellularLocation>
        <location evidence="1">Nucleus</location>
    </subcellularLocation>
</comment>
<keyword evidence="5" id="KW-1185">Reference proteome</keyword>
<accession>A0AAV2BUU0</accession>
<keyword evidence="1" id="KW-0539">Nucleus</keyword>
<dbReference type="Proteomes" id="UP001497382">
    <property type="component" value="Unassembled WGS sequence"/>
</dbReference>
<dbReference type="GO" id="GO:0003677">
    <property type="term" value="F:DNA binding"/>
    <property type="evidence" value="ECO:0007669"/>
    <property type="project" value="InterPro"/>
</dbReference>
<dbReference type="GO" id="GO:0005634">
    <property type="term" value="C:nucleus"/>
    <property type="evidence" value="ECO:0007669"/>
    <property type="project" value="UniProtKB-SubCell"/>
</dbReference>
<sequence length="249" mass="28607">MHFSDYQLQNRWKNIKDQFHRAIKPGSNKKSGYVYGPMLQFLLNPKKIQKYPKSVTNVVPMARRAPSTKVKTLKRSKGKSKPRPEKRTGTVNTRMSKNTLPPSSDILDMPEEESNSSPLETTRTDNLVAPTSKNTPSISSEIIYMPEEESKPPPEKRTRTDNGLVETKLIEFLERNMTELQDVTKNSQDEDRLFLLSLLTSLKTIQPHFQLKAKIEILSVLDKYPKIYEESDIVAQPQILEVRHSVDIQ</sequence>
<dbReference type="InterPro" id="IPR004210">
    <property type="entry name" value="BESS_motif"/>
</dbReference>
<feature type="compositionally biased region" description="Polar residues" evidence="2">
    <location>
        <begin position="115"/>
        <end position="136"/>
    </location>
</feature>
<feature type="region of interest" description="Disordered" evidence="2">
    <location>
        <begin position="62"/>
        <end position="136"/>
    </location>
</feature>
<evidence type="ECO:0000313" key="4">
    <source>
        <dbReference type="EMBL" id="CAL1299429.1"/>
    </source>
</evidence>
<reference evidence="4 5" key="1">
    <citation type="submission" date="2024-04" db="EMBL/GenBank/DDBJ databases">
        <authorList>
            <person name="Rising A."/>
            <person name="Reimegard J."/>
            <person name="Sonavane S."/>
            <person name="Akerstrom W."/>
            <person name="Nylinder S."/>
            <person name="Hedman E."/>
            <person name="Kallberg Y."/>
        </authorList>
    </citation>
    <scope>NUCLEOTIDE SEQUENCE [LARGE SCALE GENOMIC DNA]</scope>
</reference>
<gene>
    <name evidence="4" type="ORF">LARSCL_LOCUS21357</name>
</gene>
<dbReference type="Pfam" id="PF02944">
    <property type="entry name" value="BESS"/>
    <property type="match status" value="1"/>
</dbReference>
<dbReference type="PROSITE" id="PS51031">
    <property type="entry name" value="BESS"/>
    <property type="match status" value="1"/>
</dbReference>
<dbReference type="PANTHER" id="PTHR12243">
    <property type="entry name" value="MADF DOMAIN TRANSCRIPTION FACTOR"/>
    <property type="match status" value="1"/>
</dbReference>
<feature type="compositionally biased region" description="Polar residues" evidence="2">
    <location>
        <begin position="89"/>
        <end position="102"/>
    </location>
</feature>
<dbReference type="AlphaFoldDB" id="A0AAV2BUU0"/>
<feature type="compositionally biased region" description="Basic residues" evidence="2">
    <location>
        <begin position="71"/>
        <end position="81"/>
    </location>
</feature>
<feature type="domain" description="BESS" evidence="3">
    <location>
        <begin position="188"/>
        <end position="227"/>
    </location>
</feature>
<evidence type="ECO:0000313" key="5">
    <source>
        <dbReference type="Proteomes" id="UP001497382"/>
    </source>
</evidence>
<comment type="caution">
    <text evidence="4">The sequence shown here is derived from an EMBL/GenBank/DDBJ whole genome shotgun (WGS) entry which is preliminary data.</text>
</comment>
<dbReference type="GO" id="GO:0006357">
    <property type="term" value="P:regulation of transcription by RNA polymerase II"/>
    <property type="evidence" value="ECO:0007669"/>
    <property type="project" value="TreeGrafter"/>
</dbReference>
<evidence type="ECO:0000259" key="3">
    <source>
        <dbReference type="PROSITE" id="PS51031"/>
    </source>
</evidence>
<evidence type="ECO:0000256" key="1">
    <source>
        <dbReference type="PROSITE-ProRule" id="PRU00371"/>
    </source>
</evidence>
<dbReference type="GO" id="GO:0005667">
    <property type="term" value="C:transcription regulator complex"/>
    <property type="evidence" value="ECO:0007669"/>
    <property type="project" value="TreeGrafter"/>
</dbReference>
<protein>
    <recommendedName>
        <fullName evidence="3">BESS domain-containing protein</fullName>
    </recommendedName>
</protein>